<evidence type="ECO:0000313" key="3">
    <source>
        <dbReference type="Proteomes" id="UP001219525"/>
    </source>
</evidence>
<protein>
    <submittedName>
        <fullName evidence="2">Uncharacterized protein</fullName>
    </submittedName>
</protein>
<proteinExistence type="predicted"/>
<gene>
    <name evidence="2" type="ORF">GGX14DRAFT_399432</name>
</gene>
<feature type="compositionally biased region" description="Polar residues" evidence="1">
    <location>
        <begin position="29"/>
        <end position="38"/>
    </location>
</feature>
<accession>A0AAD6Y6Z2</accession>
<reference evidence="2" key="1">
    <citation type="submission" date="2023-03" db="EMBL/GenBank/DDBJ databases">
        <title>Massive genome expansion in bonnet fungi (Mycena s.s.) driven by repeated elements and novel gene families across ecological guilds.</title>
        <authorList>
            <consortium name="Lawrence Berkeley National Laboratory"/>
            <person name="Harder C.B."/>
            <person name="Miyauchi S."/>
            <person name="Viragh M."/>
            <person name="Kuo A."/>
            <person name="Thoen E."/>
            <person name="Andreopoulos B."/>
            <person name="Lu D."/>
            <person name="Skrede I."/>
            <person name="Drula E."/>
            <person name="Henrissat B."/>
            <person name="Morin E."/>
            <person name="Kohler A."/>
            <person name="Barry K."/>
            <person name="LaButti K."/>
            <person name="Morin E."/>
            <person name="Salamov A."/>
            <person name="Lipzen A."/>
            <person name="Mereny Z."/>
            <person name="Hegedus B."/>
            <person name="Baldrian P."/>
            <person name="Stursova M."/>
            <person name="Weitz H."/>
            <person name="Taylor A."/>
            <person name="Grigoriev I.V."/>
            <person name="Nagy L.G."/>
            <person name="Martin F."/>
            <person name="Kauserud H."/>
        </authorList>
    </citation>
    <scope>NUCLEOTIDE SEQUENCE</scope>
    <source>
        <strain evidence="2">9144</strain>
    </source>
</reference>
<keyword evidence="3" id="KW-1185">Reference proteome</keyword>
<sequence length="396" mass="43955">MSYKSLSEPSEVDSVDSIFDVVRRHWQDSDSNGSQSDLSEVENDPRPMQPAISVSGDLPSTAFDEVAWALVESVRPAFESASQQYWAGLEGPYVLDGDWTLETYEAFATTLETRWQPAYQDRRIMLFGDPNTVHESLIGSSPKSCSWSSGGRGRIHLFRNLYRSTCKWQLTSTSISPHCKEADVLIRAHTATTKENGLAVEIAHLNESFERLCREVQDWTSGDGERALLAVGLKVDTKSPYQVWNLCNTWALASFSFLHSSGTTPGSGSSFVTSRQEPPHSIVASVVPRRAPRFGPPTAVRVSTHSEGEECLIEHVEPVHPESEDMLVQIPIGAALFSDLVPDAFAEELGFTLTDAYVEDLKAKQWTLDLGYLRYVLMDKIIKKDMSGCVTSPSWV</sequence>
<dbReference type="Proteomes" id="UP001219525">
    <property type="component" value="Unassembled WGS sequence"/>
</dbReference>
<organism evidence="2 3">
    <name type="scientific">Mycena pura</name>
    <dbReference type="NCBI Taxonomy" id="153505"/>
    <lineage>
        <taxon>Eukaryota</taxon>
        <taxon>Fungi</taxon>
        <taxon>Dikarya</taxon>
        <taxon>Basidiomycota</taxon>
        <taxon>Agaricomycotina</taxon>
        <taxon>Agaricomycetes</taxon>
        <taxon>Agaricomycetidae</taxon>
        <taxon>Agaricales</taxon>
        <taxon>Marasmiineae</taxon>
        <taxon>Mycenaceae</taxon>
        <taxon>Mycena</taxon>
    </lineage>
</organism>
<evidence type="ECO:0000313" key="2">
    <source>
        <dbReference type="EMBL" id="KAJ7202664.1"/>
    </source>
</evidence>
<comment type="caution">
    <text evidence="2">The sequence shown here is derived from an EMBL/GenBank/DDBJ whole genome shotgun (WGS) entry which is preliminary data.</text>
</comment>
<evidence type="ECO:0000256" key="1">
    <source>
        <dbReference type="SAM" id="MobiDB-lite"/>
    </source>
</evidence>
<dbReference type="EMBL" id="JARJCW010000054">
    <property type="protein sequence ID" value="KAJ7202664.1"/>
    <property type="molecule type" value="Genomic_DNA"/>
</dbReference>
<feature type="region of interest" description="Disordered" evidence="1">
    <location>
        <begin position="26"/>
        <end position="55"/>
    </location>
</feature>
<name>A0AAD6Y6Z2_9AGAR</name>
<dbReference type="AlphaFoldDB" id="A0AAD6Y6Z2"/>